<feature type="transmembrane region" description="Helical" evidence="1">
    <location>
        <begin position="125"/>
        <end position="143"/>
    </location>
</feature>
<evidence type="ECO:0000256" key="1">
    <source>
        <dbReference type="SAM" id="Phobius"/>
    </source>
</evidence>
<feature type="transmembrane region" description="Helical" evidence="1">
    <location>
        <begin position="38"/>
        <end position="57"/>
    </location>
</feature>
<dbReference type="EMBL" id="JBHSFI010000002">
    <property type="protein sequence ID" value="MFC4627437.1"/>
    <property type="molecule type" value="Genomic_DNA"/>
</dbReference>
<organism evidence="2 3">
    <name type="scientific">Promicromonospora alba</name>
    <dbReference type="NCBI Taxonomy" id="1616110"/>
    <lineage>
        <taxon>Bacteria</taxon>
        <taxon>Bacillati</taxon>
        <taxon>Actinomycetota</taxon>
        <taxon>Actinomycetes</taxon>
        <taxon>Micrococcales</taxon>
        <taxon>Promicromonosporaceae</taxon>
        <taxon>Promicromonospora</taxon>
    </lineage>
</organism>
<dbReference type="Proteomes" id="UP001596011">
    <property type="component" value="Unassembled WGS sequence"/>
</dbReference>
<gene>
    <name evidence="2" type="ORF">ACFO6V_04270</name>
</gene>
<protein>
    <recommendedName>
        <fullName evidence="4">Integral membrane protein</fullName>
    </recommendedName>
</protein>
<keyword evidence="3" id="KW-1185">Reference proteome</keyword>
<keyword evidence="1" id="KW-1133">Transmembrane helix</keyword>
<feature type="transmembrane region" description="Helical" evidence="1">
    <location>
        <begin position="12"/>
        <end position="32"/>
    </location>
</feature>
<feature type="transmembrane region" description="Helical" evidence="1">
    <location>
        <begin position="64"/>
        <end position="84"/>
    </location>
</feature>
<dbReference type="RefSeq" id="WP_377132579.1">
    <property type="nucleotide sequence ID" value="NZ_JBHSFI010000002.1"/>
</dbReference>
<keyword evidence="1" id="KW-0472">Membrane</keyword>
<accession>A0ABV9HAQ0</accession>
<name>A0ABV9HAQ0_9MICO</name>
<evidence type="ECO:0000313" key="2">
    <source>
        <dbReference type="EMBL" id="MFC4627437.1"/>
    </source>
</evidence>
<comment type="caution">
    <text evidence="2">The sequence shown here is derived from an EMBL/GenBank/DDBJ whole genome shotgun (WGS) entry which is preliminary data.</text>
</comment>
<reference evidence="3" key="1">
    <citation type="journal article" date="2019" name="Int. J. Syst. Evol. Microbiol.">
        <title>The Global Catalogue of Microorganisms (GCM) 10K type strain sequencing project: providing services to taxonomists for standard genome sequencing and annotation.</title>
        <authorList>
            <consortium name="The Broad Institute Genomics Platform"/>
            <consortium name="The Broad Institute Genome Sequencing Center for Infectious Disease"/>
            <person name="Wu L."/>
            <person name="Ma J."/>
        </authorList>
    </citation>
    <scope>NUCLEOTIDE SEQUENCE [LARGE SCALE GENOMIC DNA]</scope>
    <source>
        <strain evidence="3">CCUG 42722</strain>
    </source>
</reference>
<sequence>MPARDDRTRGARALRGGLAASSATFVALMSHVAGGGEMPGLLGIVVPLALSLPICIAWSGRLSLAGLSASVVASQLFFHVLFSLGTPAESQMVSAGSGAHAGHEGMVMPPTPAAGQAVEMAPADLTMWLSHGLAAVVTIAVLYRGELLLLRLRELAVRAAAWLLGGRAVVDQAGSFVLPALPSVVAATFQALHPSPQLSPLLRRGPPAPHAV</sequence>
<proteinExistence type="predicted"/>
<evidence type="ECO:0000313" key="3">
    <source>
        <dbReference type="Proteomes" id="UP001596011"/>
    </source>
</evidence>
<keyword evidence="1" id="KW-0812">Transmembrane</keyword>
<evidence type="ECO:0008006" key="4">
    <source>
        <dbReference type="Google" id="ProtNLM"/>
    </source>
</evidence>